<evidence type="ECO:0000313" key="2">
    <source>
        <dbReference type="EMBL" id="KAK8958946.1"/>
    </source>
</evidence>
<accession>A0ABR2M4T1</accession>
<comment type="caution">
    <text evidence="2">The sequence shown here is derived from an EMBL/GenBank/DDBJ whole genome shotgun (WGS) entry which is preliminary data.</text>
</comment>
<protein>
    <submittedName>
        <fullName evidence="2">Uncharacterized protein</fullName>
    </submittedName>
</protein>
<evidence type="ECO:0000313" key="3">
    <source>
        <dbReference type="Proteomes" id="UP001412067"/>
    </source>
</evidence>
<sequence length="212" mass="23175">MEIRRRAAEWKEKAAEAVADDGPEAATHHQNQQKIPLPDTGEATKTKNQHSGLQNRLTVVRRTAHRKPCNQSATGEAVTERPENAAGVAAREAAEEATRETMTERPGAAAGAVVVPHPMSNDHVNLGPLFIIDPEHIGFGLPNRSTVAAIWQQRGSQARPHLRPAGLDPSGRFFLRAARGPVCLDPVRRVLYKRGPINGCISWFISLRRSLS</sequence>
<organism evidence="2 3">
    <name type="scientific">Platanthera guangdongensis</name>
    <dbReference type="NCBI Taxonomy" id="2320717"/>
    <lineage>
        <taxon>Eukaryota</taxon>
        <taxon>Viridiplantae</taxon>
        <taxon>Streptophyta</taxon>
        <taxon>Embryophyta</taxon>
        <taxon>Tracheophyta</taxon>
        <taxon>Spermatophyta</taxon>
        <taxon>Magnoliopsida</taxon>
        <taxon>Liliopsida</taxon>
        <taxon>Asparagales</taxon>
        <taxon>Orchidaceae</taxon>
        <taxon>Orchidoideae</taxon>
        <taxon>Orchideae</taxon>
        <taxon>Orchidinae</taxon>
        <taxon>Platanthera</taxon>
    </lineage>
</organism>
<proteinExistence type="predicted"/>
<name>A0ABR2M4T1_9ASPA</name>
<keyword evidence="3" id="KW-1185">Reference proteome</keyword>
<feature type="compositionally biased region" description="Basic and acidic residues" evidence="1">
    <location>
        <begin position="1"/>
        <end position="15"/>
    </location>
</feature>
<feature type="region of interest" description="Disordered" evidence="1">
    <location>
        <begin position="66"/>
        <end position="85"/>
    </location>
</feature>
<feature type="region of interest" description="Disordered" evidence="1">
    <location>
        <begin position="1"/>
        <end position="54"/>
    </location>
</feature>
<gene>
    <name evidence="2" type="ORF">KSP40_PGU017102</name>
</gene>
<reference evidence="2 3" key="1">
    <citation type="journal article" date="2022" name="Nat. Plants">
        <title>Genomes of leafy and leafless Platanthera orchids illuminate the evolution of mycoheterotrophy.</title>
        <authorList>
            <person name="Li M.H."/>
            <person name="Liu K.W."/>
            <person name="Li Z."/>
            <person name="Lu H.C."/>
            <person name="Ye Q.L."/>
            <person name="Zhang D."/>
            <person name="Wang J.Y."/>
            <person name="Li Y.F."/>
            <person name="Zhong Z.M."/>
            <person name="Liu X."/>
            <person name="Yu X."/>
            <person name="Liu D.K."/>
            <person name="Tu X.D."/>
            <person name="Liu B."/>
            <person name="Hao Y."/>
            <person name="Liao X.Y."/>
            <person name="Jiang Y.T."/>
            <person name="Sun W.H."/>
            <person name="Chen J."/>
            <person name="Chen Y.Q."/>
            <person name="Ai Y."/>
            <person name="Zhai J.W."/>
            <person name="Wu S.S."/>
            <person name="Zhou Z."/>
            <person name="Hsiao Y.Y."/>
            <person name="Wu W.L."/>
            <person name="Chen Y.Y."/>
            <person name="Lin Y.F."/>
            <person name="Hsu J.L."/>
            <person name="Li C.Y."/>
            <person name="Wang Z.W."/>
            <person name="Zhao X."/>
            <person name="Zhong W.Y."/>
            <person name="Ma X.K."/>
            <person name="Ma L."/>
            <person name="Huang J."/>
            <person name="Chen G.Z."/>
            <person name="Huang M.Z."/>
            <person name="Huang L."/>
            <person name="Peng D.H."/>
            <person name="Luo Y.B."/>
            <person name="Zou S.Q."/>
            <person name="Chen S.P."/>
            <person name="Lan S."/>
            <person name="Tsai W.C."/>
            <person name="Van de Peer Y."/>
            <person name="Liu Z.J."/>
        </authorList>
    </citation>
    <scope>NUCLEOTIDE SEQUENCE [LARGE SCALE GENOMIC DNA]</scope>
    <source>
        <strain evidence="2">Lor288</strain>
    </source>
</reference>
<dbReference type="Proteomes" id="UP001412067">
    <property type="component" value="Unassembled WGS sequence"/>
</dbReference>
<dbReference type="EMBL" id="JBBWWR010000012">
    <property type="protein sequence ID" value="KAK8958946.1"/>
    <property type="molecule type" value="Genomic_DNA"/>
</dbReference>
<evidence type="ECO:0000256" key="1">
    <source>
        <dbReference type="SAM" id="MobiDB-lite"/>
    </source>
</evidence>